<proteinExistence type="predicted"/>
<sequence>MISTILHYLPYVLLFAAATAFLYGWGLWRASRQQQDLANLLASKGVAKVKKTLKKNGPMTSRELEAAVKDLTAKQPFCRERIGVTDPEKFLGSILPYMVKQRMIIEEKKERKIVYRIRSTR</sequence>
<reference evidence="2" key="1">
    <citation type="journal article" date="2021" name="PeerJ">
        <title>Extensive microbial diversity within the chicken gut microbiome revealed by metagenomics and culture.</title>
        <authorList>
            <person name="Gilroy R."/>
            <person name="Ravi A."/>
            <person name="Getino M."/>
            <person name="Pursley I."/>
            <person name="Horton D.L."/>
            <person name="Alikhan N.F."/>
            <person name="Baker D."/>
            <person name="Gharbi K."/>
            <person name="Hall N."/>
            <person name="Watson M."/>
            <person name="Adriaenssens E.M."/>
            <person name="Foster-Nyarko E."/>
            <person name="Jarju S."/>
            <person name="Secka A."/>
            <person name="Antonio M."/>
            <person name="Oren A."/>
            <person name="Chaudhuri R.R."/>
            <person name="La Ragione R."/>
            <person name="Hildebrand F."/>
            <person name="Pallen M.J."/>
        </authorList>
    </citation>
    <scope>NUCLEOTIDE SEQUENCE</scope>
    <source>
        <strain evidence="2">14324</strain>
    </source>
</reference>
<evidence type="ECO:0000313" key="2">
    <source>
        <dbReference type="EMBL" id="HIZ21558.1"/>
    </source>
</evidence>
<dbReference type="AlphaFoldDB" id="A0A9D2DR54"/>
<keyword evidence="1" id="KW-0472">Membrane</keyword>
<dbReference type="EMBL" id="DXBU01000023">
    <property type="protein sequence ID" value="HIZ21558.1"/>
    <property type="molecule type" value="Genomic_DNA"/>
</dbReference>
<evidence type="ECO:0000313" key="3">
    <source>
        <dbReference type="Proteomes" id="UP000824041"/>
    </source>
</evidence>
<name>A0A9D2DR54_9FIRM</name>
<accession>A0A9D2DR54</accession>
<protein>
    <submittedName>
        <fullName evidence="2">Uncharacterized protein</fullName>
    </submittedName>
</protein>
<gene>
    <name evidence="2" type="ORF">IAA21_02000</name>
</gene>
<dbReference type="Proteomes" id="UP000824041">
    <property type="component" value="Unassembled WGS sequence"/>
</dbReference>
<keyword evidence="1" id="KW-0812">Transmembrane</keyword>
<feature type="transmembrane region" description="Helical" evidence="1">
    <location>
        <begin position="6"/>
        <end position="28"/>
    </location>
</feature>
<keyword evidence="1" id="KW-1133">Transmembrane helix</keyword>
<evidence type="ECO:0000256" key="1">
    <source>
        <dbReference type="SAM" id="Phobius"/>
    </source>
</evidence>
<comment type="caution">
    <text evidence="2">The sequence shown here is derived from an EMBL/GenBank/DDBJ whole genome shotgun (WGS) entry which is preliminary data.</text>
</comment>
<organism evidence="2 3">
    <name type="scientific">Candidatus Blautia faecigallinarum</name>
    <dbReference type="NCBI Taxonomy" id="2838488"/>
    <lineage>
        <taxon>Bacteria</taxon>
        <taxon>Bacillati</taxon>
        <taxon>Bacillota</taxon>
        <taxon>Clostridia</taxon>
        <taxon>Lachnospirales</taxon>
        <taxon>Lachnospiraceae</taxon>
        <taxon>Blautia</taxon>
    </lineage>
</organism>
<reference evidence="2" key="2">
    <citation type="submission" date="2021-04" db="EMBL/GenBank/DDBJ databases">
        <authorList>
            <person name="Gilroy R."/>
        </authorList>
    </citation>
    <scope>NUCLEOTIDE SEQUENCE</scope>
    <source>
        <strain evidence="2">14324</strain>
    </source>
</reference>